<evidence type="ECO:0000256" key="1">
    <source>
        <dbReference type="ARBA" id="ARBA00008182"/>
    </source>
</evidence>
<organism evidence="4">
    <name type="scientific">Oscillatoriales cyanobacterium SpSt-418</name>
    <dbReference type="NCBI Taxonomy" id="2282169"/>
    <lineage>
        <taxon>Bacteria</taxon>
        <taxon>Bacillati</taxon>
        <taxon>Cyanobacteriota</taxon>
        <taxon>Cyanophyceae</taxon>
        <taxon>Oscillatoriophycideae</taxon>
        <taxon>Oscillatoriales</taxon>
    </lineage>
</organism>
<dbReference type="AlphaFoldDB" id="A0A7C3PJH6"/>
<keyword evidence="2" id="KW-0157">Chromophore</keyword>
<gene>
    <name evidence="4" type="ORF">ENR64_22880</name>
</gene>
<accession>A0A7C3PJH6</accession>
<comment type="caution">
    <text evidence="4">The sequence shown here is derived from an EMBL/GenBank/DDBJ whole genome shotgun (WGS) entry which is preliminary data.</text>
</comment>
<comment type="similarity">
    <text evidence="1">Belongs to the phycobiliprotein family.</text>
</comment>
<reference evidence="4" key="1">
    <citation type="journal article" date="2020" name="mSystems">
        <title>Genome- and Community-Level Interaction Insights into Carbon Utilization and Element Cycling Functions of Hydrothermarchaeota in Hydrothermal Sediment.</title>
        <authorList>
            <person name="Zhou Z."/>
            <person name="Liu Y."/>
            <person name="Xu W."/>
            <person name="Pan J."/>
            <person name="Luo Z.H."/>
            <person name="Li M."/>
        </authorList>
    </citation>
    <scope>NUCLEOTIDE SEQUENCE [LARGE SCALE GENOMIC DNA]</scope>
    <source>
        <strain evidence="4">SpSt-418</strain>
    </source>
</reference>
<dbReference type="Pfam" id="PF00502">
    <property type="entry name" value="Phycobilisome"/>
    <property type="match status" value="1"/>
</dbReference>
<dbReference type="InterPro" id="IPR012128">
    <property type="entry name" value="Phycobilisome_asu/bsu"/>
</dbReference>
<protein>
    <submittedName>
        <fullName evidence="4">Phycobilisome protein</fullName>
    </submittedName>
</protein>
<dbReference type="InterPro" id="IPR009050">
    <property type="entry name" value="Globin-like_sf"/>
</dbReference>
<keyword evidence="3" id="KW-0089">Bile pigment</keyword>
<evidence type="ECO:0000256" key="2">
    <source>
        <dbReference type="ARBA" id="ARBA00022991"/>
    </source>
</evidence>
<name>A0A7C3PJH6_9CYAN</name>
<proteinExistence type="inferred from homology"/>
<dbReference type="Gene3D" id="1.10.490.20">
    <property type="entry name" value="Phycocyanins"/>
    <property type="match status" value="1"/>
</dbReference>
<dbReference type="GO" id="GO:0015979">
    <property type="term" value="P:photosynthesis"/>
    <property type="evidence" value="ECO:0007669"/>
    <property type="project" value="InterPro"/>
</dbReference>
<dbReference type="GO" id="GO:0030089">
    <property type="term" value="C:phycobilisome"/>
    <property type="evidence" value="ECO:0007669"/>
    <property type="project" value="InterPro"/>
</dbReference>
<dbReference type="EMBL" id="DSRU01000328">
    <property type="protein sequence ID" value="HFN00539.1"/>
    <property type="molecule type" value="Genomic_DNA"/>
</dbReference>
<sequence>MLSKLQKLSWDTDGRYASDEELRFIADYLQSYGVRLQTYQRLQQLEMTIVQEVYQKVWAIDPNLFMSGTEDVSAKWKRDTIRVLRYSAVAMLLNDTDTLCEKLLYWMQTIMKAFGAQQSCKVTYEQMQKVVKNHLSADQASVFCSVLEVNERLLGIAG</sequence>
<dbReference type="SUPFAM" id="SSF46458">
    <property type="entry name" value="Globin-like"/>
    <property type="match status" value="1"/>
</dbReference>
<evidence type="ECO:0000256" key="3">
    <source>
        <dbReference type="ARBA" id="ARBA00023307"/>
    </source>
</evidence>
<dbReference type="CDD" id="cd08919">
    <property type="entry name" value="PBP-like"/>
    <property type="match status" value="1"/>
</dbReference>
<evidence type="ECO:0000313" key="4">
    <source>
        <dbReference type="EMBL" id="HFN00539.1"/>
    </source>
</evidence>
<dbReference type="InterPro" id="IPR038719">
    <property type="entry name" value="Phycobilisome_asu/bsu_sf"/>
</dbReference>